<evidence type="ECO:0000256" key="2">
    <source>
        <dbReference type="ARBA" id="ARBA00023125"/>
    </source>
</evidence>
<dbReference type="EMBL" id="JAHOPB010000002">
    <property type="protein sequence ID" value="MBU8876379.1"/>
    <property type="molecule type" value="Genomic_DNA"/>
</dbReference>
<dbReference type="SMART" id="SM00895">
    <property type="entry name" value="FCD"/>
    <property type="match status" value="1"/>
</dbReference>
<evidence type="ECO:0000256" key="3">
    <source>
        <dbReference type="ARBA" id="ARBA00023163"/>
    </source>
</evidence>
<dbReference type="PANTHER" id="PTHR43537">
    <property type="entry name" value="TRANSCRIPTIONAL REGULATOR, GNTR FAMILY"/>
    <property type="match status" value="1"/>
</dbReference>
<comment type="caution">
    <text evidence="5">The sequence shown here is derived from an EMBL/GenBank/DDBJ whole genome shotgun (WGS) entry which is preliminary data.</text>
</comment>
<sequence>MDGSTFPIARLTLPEAAAERLRVLIIEGELAPGAKLNERELSERLGVSRTPLREAFRMLAADGLLIQLPNRGAQVVALSREDVRGAFEVMGALEGLAGELAVERVTDADVADLRTLQEQMEVAHAAHDLPAYYRINRAIHDRFNAIAGNAILGQTYRTLNARLHALRFRSNLNPAKWALAVSEHRSMIAALAARDGAALRGLLVGHLRAKQQAVLDSMDNRDDKNLQGGTEP</sequence>
<keyword evidence="6" id="KW-1185">Reference proteome</keyword>
<dbReference type="Pfam" id="PF07729">
    <property type="entry name" value="FCD"/>
    <property type="match status" value="1"/>
</dbReference>
<evidence type="ECO:0000256" key="1">
    <source>
        <dbReference type="ARBA" id="ARBA00023015"/>
    </source>
</evidence>
<proteinExistence type="predicted"/>
<name>A0ABS6IQV2_9HYPH</name>
<reference evidence="5 6" key="1">
    <citation type="submission" date="2021-06" db="EMBL/GenBank/DDBJ databases">
        <authorList>
            <person name="Lee D.H."/>
        </authorList>
    </citation>
    <scope>NUCLEOTIDE SEQUENCE [LARGE SCALE GENOMIC DNA]</scope>
    <source>
        <strain evidence="5 6">MMS21-HV4-11</strain>
    </source>
</reference>
<dbReference type="InterPro" id="IPR011711">
    <property type="entry name" value="GntR_C"/>
</dbReference>
<gene>
    <name evidence="5" type="ORF">KQ910_21580</name>
</gene>
<dbReference type="PANTHER" id="PTHR43537:SF50">
    <property type="entry name" value="TRANSCRIPTIONAL REGULATORY PROTEIN"/>
    <property type="match status" value="1"/>
</dbReference>
<dbReference type="CDD" id="cd07377">
    <property type="entry name" value="WHTH_GntR"/>
    <property type="match status" value="1"/>
</dbReference>
<feature type="domain" description="HTH gntR-type" evidence="4">
    <location>
        <begin position="11"/>
        <end position="78"/>
    </location>
</feature>
<dbReference type="Proteomes" id="UP000727907">
    <property type="component" value="Unassembled WGS sequence"/>
</dbReference>
<dbReference type="PROSITE" id="PS50949">
    <property type="entry name" value="HTH_GNTR"/>
    <property type="match status" value="1"/>
</dbReference>
<evidence type="ECO:0000313" key="6">
    <source>
        <dbReference type="Proteomes" id="UP000727907"/>
    </source>
</evidence>
<dbReference type="Pfam" id="PF00392">
    <property type="entry name" value="GntR"/>
    <property type="match status" value="1"/>
</dbReference>
<keyword evidence="1" id="KW-0805">Transcription regulation</keyword>
<accession>A0ABS6IQV2</accession>
<keyword evidence="2" id="KW-0238">DNA-binding</keyword>
<dbReference type="RefSeq" id="WP_216965126.1">
    <property type="nucleotide sequence ID" value="NZ_JAHOPB010000002.1"/>
</dbReference>
<protein>
    <submittedName>
        <fullName evidence="5">GntR family transcriptional regulator</fullName>
    </submittedName>
</protein>
<dbReference type="SMART" id="SM00345">
    <property type="entry name" value="HTH_GNTR"/>
    <property type="match status" value="1"/>
</dbReference>
<evidence type="ECO:0000313" key="5">
    <source>
        <dbReference type="EMBL" id="MBU8876379.1"/>
    </source>
</evidence>
<keyword evidence="3" id="KW-0804">Transcription</keyword>
<organism evidence="5 6">
    <name type="scientific">Reyranella humidisoli</name>
    <dbReference type="NCBI Taxonomy" id="2849149"/>
    <lineage>
        <taxon>Bacteria</taxon>
        <taxon>Pseudomonadati</taxon>
        <taxon>Pseudomonadota</taxon>
        <taxon>Alphaproteobacteria</taxon>
        <taxon>Hyphomicrobiales</taxon>
        <taxon>Reyranellaceae</taxon>
        <taxon>Reyranella</taxon>
    </lineage>
</organism>
<dbReference type="InterPro" id="IPR000524">
    <property type="entry name" value="Tscrpt_reg_HTH_GntR"/>
</dbReference>
<evidence type="ECO:0000259" key="4">
    <source>
        <dbReference type="PROSITE" id="PS50949"/>
    </source>
</evidence>